<evidence type="ECO:0000313" key="2">
    <source>
        <dbReference type="Proteomes" id="UP000058925"/>
    </source>
</evidence>
<proteinExistence type="predicted"/>
<dbReference type="Proteomes" id="UP000058925">
    <property type="component" value="Chromosome"/>
</dbReference>
<gene>
    <name evidence="1" type="ORF">NMY3_00115</name>
</gene>
<reference evidence="2" key="1">
    <citation type="submission" date="2015-10" db="EMBL/GenBank/DDBJ databases">
        <title>Niche specialization of a soil ammonia-oxidizing archaeon, Candidatus Nitrosocosmicus oleophilus.</title>
        <authorList>
            <person name="Jung M.-Y."/>
            <person name="Rhee S.-K."/>
        </authorList>
    </citation>
    <scope>NUCLEOTIDE SEQUENCE [LARGE SCALE GENOMIC DNA]</scope>
    <source>
        <strain evidence="2">MY3</strain>
    </source>
</reference>
<dbReference type="AlphaFoldDB" id="A0A654LVC4"/>
<organism evidence="1 2">
    <name type="scientific">Candidatus Nitrosocosmicus oleophilus</name>
    <dbReference type="NCBI Taxonomy" id="1353260"/>
    <lineage>
        <taxon>Archaea</taxon>
        <taxon>Nitrososphaerota</taxon>
        <taxon>Nitrososphaeria</taxon>
        <taxon>Nitrososphaerales</taxon>
        <taxon>Nitrososphaeraceae</taxon>
        <taxon>Candidatus Nitrosocosmicus</taxon>
    </lineage>
</organism>
<keyword evidence="2" id="KW-1185">Reference proteome</keyword>
<accession>A0A654LVC4</accession>
<protein>
    <submittedName>
        <fullName evidence="1">Uncharacterized protein</fullName>
    </submittedName>
</protein>
<dbReference type="EMBL" id="CP012850">
    <property type="protein sequence ID" value="ALI34329.1"/>
    <property type="molecule type" value="Genomic_DNA"/>
</dbReference>
<name>A0A654LVC4_9ARCH</name>
<dbReference type="KEGG" id="taa:NMY3_00115"/>
<sequence length="59" mass="6613">MKGPNKYTGDQKYIKSPFCSIISSHIVVSNSILVSISTSFEITQKSDQVYLQMVKNKAE</sequence>
<evidence type="ECO:0000313" key="1">
    <source>
        <dbReference type="EMBL" id="ALI34329.1"/>
    </source>
</evidence>